<comment type="subunit">
    <text evidence="8">The complex is composed of six subunits: RnfA, RnfB, RnfC, RnfD, RnfE and RnfG.</text>
</comment>
<dbReference type="SUPFAM" id="SSF142019">
    <property type="entry name" value="Nqo1 FMN-binding domain-like"/>
    <property type="match status" value="1"/>
</dbReference>
<evidence type="ECO:0000313" key="11">
    <source>
        <dbReference type="EMBL" id="RPJ68428.1"/>
    </source>
</evidence>
<dbReference type="PANTHER" id="PTHR43034">
    <property type="entry name" value="ION-TRANSLOCATING OXIDOREDUCTASE COMPLEX SUBUNIT C"/>
    <property type="match status" value="1"/>
</dbReference>
<evidence type="ECO:0000256" key="1">
    <source>
        <dbReference type="ARBA" id="ARBA00022448"/>
    </source>
</evidence>
<dbReference type="FunFam" id="3.30.70.20:FF:000044">
    <property type="entry name" value="Ion-translocating oxidoreductase complex subunit C"/>
    <property type="match status" value="1"/>
</dbReference>
<feature type="compositionally biased region" description="Low complexity" evidence="9">
    <location>
        <begin position="489"/>
        <end position="509"/>
    </location>
</feature>
<keyword evidence="6 8" id="KW-0408">Iron</keyword>
<feature type="domain" description="4Fe-4S ferredoxin-type" evidence="10">
    <location>
        <begin position="412"/>
        <end position="441"/>
    </location>
</feature>
<evidence type="ECO:0000256" key="5">
    <source>
        <dbReference type="ARBA" id="ARBA00022982"/>
    </source>
</evidence>
<reference evidence="11 12" key="1">
    <citation type="submission" date="2018-11" db="EMBL/GenBank/DDBJ databases">
        <authorList>
            <person name="Ye M.-Q."/>
            <person name="Du Z.-J."/>
        </authorList>
    </citation>
    <scope>NUCLEOTIDE SEQUENCE [LARGE SCALE GENOMIC DNA]</scope>
    <source>
        <strain evidence="11 12">U0105</strain>
    </source>
</reference>
<keyword evidence="8" id="KW-1278">Translocase</keyword>
<feature type="region of interest" description="Disordered" evidence="9">
    <location>
        <begin position="468"/>
        <end position="509"/>
    </location>
</feature>
<evidence type="ECO:0000256" key="8">
    <source>
        <dbReference type="HAMAP-Rule" id="MF_00461"/>
    </source>
</evidence>
<feature type="region of interest" description="Disordered" evidence="9">
    <location>
        <begin position="528"/>
        <end position="550"/>
    </location>
</feature>
<dbReference type="PROSITE" id="PS00198">
    <property type="entry name" value="4FE4S_FER_1"/>
    <property type="match status" value="1"/>
</dbReference>
<dbReference type="EMBL" id="RPOK01000001">
    <property type="protein sequence ID" value="RPJ68428.1"/>
    <property type="molecule type" value="Genomic_DNA"/>
</dbReference>
<dbReference type="Proteomes" id="UP000275281">
    <property type="component" value="Unassembled WGS sequence"/>
</dbReference>
<keyword evidence="4 8" id="KW-0677">Repeat</keyword>
<keyword evidence="7 8" id="KW-0411">Iron-sulfur</keyword>
<feature type="compositionally biased region" description="Basic and acidic residues" evidence="9">
    <location>
        <begin position="468"/>
        <end position="488"/>
    </location>
</feature>
<dbReference type="InterPro" id="IPR010208">
    <property type="entry name" value="Ion_transpt_RnfC/RsxC"/>
</dbReference>
<dbReference type="NCBIfam" id="NF003454">
    <property type="entry name" value="PRK05035.1"/>
    <property type="match status" value="1"/>
</dbReference>
<dbReference type="HAMAP" id="MF_00461">
    <property type="entry name" value="RsxC_RnfC"/>
    <property type="match status" value="1"/>
</dbReference>
<keyword evidence="8" id="KW-0997">Cell inner membrane</keyword>
<feature type="binding site" evidence="8">
    <location>
        <position position="388"/>
    </location>
    <ligand>
        <name>[4Fe-4S] cluster</name>
        <dbReference type="ChEBI" id="CHEBI:49883"/>
        <label>1</label>
    </ligand>
</feature>
<dbReference type="InterPro" id="IPR017896">
    <property type="entry name" value="4Fe4S_Fe-S-bd"/>
</dbReference>
<dbReference type="GO" id="GO:0009055">
    <property type="term" value="F:electron transfer activity"/>
    <property type="evidence" value="ECO:0007669"/>
    <property type="project" value="InterPro"/>
</dbReference>
<dbReference type="Pfam" id="PF12838">
    <property type="entry name" value="Fer4_7"/>
    <property type="match status" value="1"/>
</dbReference>
<feature type="binding site" evidence="8">
    <location>
        <position position="421"/>
    </location>
    <ligand>
        <name>[4Fe-4S] cluster</name>
        <dbReference type="ChEBI" id="CHEBI:49883"/>
        <label>2</label>
    </ligand>
</feature>
<dbReference type="GO" id="GO:0022900">
    <property type="term" value="P:electron transport chain"/>
    <property type="evidence" value="ECO:0007669"/>
    <property type="project" value="UniProtKB-UniRule"/>
</dbReference>
<feature type="binding site" evidence="8">
    <location>
        <position position="424"/>
    </location>
    <ligand>
        <name>[4Fe-4S] cluster</name>
        <dbReference type="ChEBI" id="CHEBI:49883"/>
        <label>2</label>
    </ligand>
</feature>
<keyword evidence="2 8" id="KW-0004">4Fe-4S</keyword>
<feature type="binding site" evidence="8">
    <location>
        <position position="382"/>
    </location>
    <ligand>
        <name>[4Fe-4S] cluster</name>
        <dbReference type="ChEBI" id="CHEBI:49883"/>
        <label>1</label>
    </ligand>
</feature>
<dbReference type="RefSeq" id="WP_124026429.1">
    <property type="nucleotide sequence ID" value="NZ_JBHRSN010000005.1"/>
</dbReference>
<dbReference type="OrthoDB" id="9767754at2"/>
<comment type="subcellular location">
    <subcellularLocation>
        <location evidence="8">Cell inner membrane</location>
        <topology evidence="8">Peripheral membrane protein</topology>
    </subcellularLocation>
</comment>
<protein>
    <recommendedName>
        <fullName evidence="8">Ion-translocating oxidoreductase complex subunit C</fullName>
        <ecNumber evidence="8">7.-.-.-</ecNumber>
    </recommendedName>
    <alternativeName>
        <fullName evidence="8">Rnf electron transport complex subunit C</fullName>
    </alternativeName>
</protein>
<dbReference type="Pfam" id="PF01512">
    <property type="entry name" value="Complex1_51K"/>
    <property type="match status" value="1"/>
</dbReference>
<keyword evidence="8" id="KW-0472">Membrane</keyword>
<dbReference type="AlphaFoldDB" id="A0A3N5ZDW7"/>
<dbReference type="Pfam" id="PF10531">
    <property type="entry name" value="SLBB"/>
    <property type="match status" value="1"/>
</dbReference>
<keyword evidence="1 8" id="KW-0813">Transport</keyword>
<dbReference type="SUPFAM" id="SSF46548">
    <property type="entry name" value="alpha-helical ferredoxin"/>
    <property type="match status" value="1"/>
</dbReference>
<feature type="binding site" evidence="8">
    <location>
        <position position="427"/>
    </location>
    <ligand>
        <name>[4Fe-4S] cluster</name>
        <dbReference type="ChEBI" id="CHEBI:49883"/>
        <label>2</label>
    </ligand>
</feature>
<accession>A0A3N5ZDW7</accession>
<feature type="compositionally biased region" description="Low complexity" evidence="9">
    <location>
        <begin position="578"/>
        <end position="588"/>
    </location>
</feature>
<keyword evidence="5 8" id="KW-0249">Electron transport</keyword>
<dbReference type="GO" id="GO:0005886">
    <property type="term" value="C:plasma membrane"/>
    <property type="evidence" value="ECO:0007669"/>
    <property type="project" value="UniProtKB-SubCell"/>
</dbReference>
<feature type="compositionally biased region" description="Basic and acidic residues" evidence="9">
    <location>
        <begin position="609"/>
        <end position="630"/>
    </location>
</feature>
<feature type="binding site" evidence="8">
    <location>
        <position position="392"/>
    </location>
    <ligand>
        <name>[4Fe-4S] cluster</name>
        <dbReference type="ChEBI" id="CHEBI:49883"/>
        <label>2</label>
    </ligand>
</feature>
<dbReference type="Gene3D" id="3.30.70.20">
    <property type="match status" value="1"/>
</dbReference>
<dbReference type="InterPro" id="IPR026902">
    <property type="entry name" value="RnfC_N"/>
</dbReference>
<comment type="caution">
    <text evidence="11">The sequence shown here is derived from an EMBL/GenBank/DDBJ whole genome shotgun (WGS) entry which is preliminary data.</text>
</comment>
<dbReference type="Gene3D" id="3.40.50.11540">
    <property type="entry name" value="NADH-ubiquinone oxidoreductase 51kDa subunit"/>
    <property type="match status" value="1"/>
</dbReference>
<feature type="domain" description="4Fe-4S ferredoxin-type" evidence="10">
    <location>
        <begin position="371"/>
        <end position="402"/>
    </location>
</feature>
<evidence type="ECO:0000256" key="6">
    <source>
        <dbReference type="ARBA" id="ARBA00023004"/>
    </source>
</evidence>
<dbReference type="EC" id="7.-.-.-" evidence="8"/>
<comment type="cofactor">
    <cofactor evidence="8">
        <name>[4Fe-4S] cluster</name>
        <dbReference type="ChEBI" id="CHEBI:49883"/>
    </cofactor>
    <text evidence="8">Binds 2 [4Fe-4S] clusters per subunit.</text>
</comment>
<feature type="region of interest" description="Disordered" evidence="9">
    <location>
        <begin position="565"/>
        <end position="670"/>
    </location>
</feature>
<feature type="binding site" evidence="8">
    <location>
        <position position="385"/>
    </location>
    <ligand>
        <name>[4Fe-4S] cluster</name>
        <dbReference type="ChEBI" id="CHEBI:49883"/>
        <label>1</label>
    </ligand>
</feature>
<organism evidence="11 12">
    <name type="scientific">Alteromonas sediminis</name>
    <dbReference type="NCBI Taxonomy" id="2259342"/>
    <lineage>
        <taxon>Bacteria</taxon>
        <taxon>Pseudomonadati</taxon>
        <taxon>Pseudomonadota</taxon>
        <taxon>Gammaproteobacteria</taxon>
        <taxon>Alteromonadales</taxon>
        <taxon>Alteromonadaceae</taxon>
        <taxon>Alteromonas/Salinimonas group</taxon>
        <taxon>Alteromonas</taxon>
    </lineage>
</organism>
<dbReference type="NCBIfam" id="TIGR01945">
    <property type="entry name" value="rnfC"/>
    <property type="match status" value="1"/>
</dbReference>
<dbReference type="InterPro" id="IPR019554">
    <property type="entry name" value="Soluble_ligand-bd"/>
</dbReference>
<dbReference type="InterPro" id="IPR017900">
    <property type="entry name" value="4Fe4S_Fe_S_CS"/>
</dbReference>
<dbReference type="PROSITE" id="PS51379">
    <property type="entry name" value="4FE4S_FER_2"/>
    <property type="match status" value="2"/>
</dbReference>
<comment type="function">
    <text evidence="8">Part of a membrane-bound complex that couples electron transfer with translocation of ions across the membrane.</text>
</comment>
<evidence type="ECO:0000259" key="10">
    <source>
        <dbReference type="PROSITE" id="PS51379"/>
    </source>
</evidence>
<gene>
    <name evidence="11" type="primary">rsxC</name>
    <name evidence="8" type="synonym">rnfC</name>
    <name evidence="11" type="ORF">DRW07_03200</name>
</gene>
<dbReference type="InterPro" id="IPR011538">
    <property type="entry name" value="Nuo51_FMN-bd"/>
</dbReference>
<evidence type="ECO:0000256" key="2">
    <source>
        <dbReference type="ARBA" id="ARBA00022485"/>
    </source>
</evidence>
<dbReference type="GO" id="GO:0046872">
    <property type="term" value="F:metal ion binding"/>
    <property type="evidence" value="ECO:0007669"/>
    <property type="project" value="UniProtKB-KW"/>
</dbReference>
<evidence type="ECO:0000256" key="4">
    <source>
        <dbReference type="ARBA" id="ARBA00022737"/>
    </source>
</evidence>
<sequence length="670" mass="72821">MTDFNHVIERLKTNRLWRFPGGVHPEDNKQLSNQVAIERPPLADVLYIPLKQHIGDQGHCIVSEGDHVLKGQALTTTYHPYAVPVHAPTSGTISHIGEHVSAHPSGLTEASITLVPDGLDEWCQLQPHADYMSMDKLKLIEILCDAGISGMGGAGFPTHIKANSRKTIEFLIINGIECEPYITSDDRLMREYAWQIRQGMDILQHIIQPKAVVVAIEDNKPEAIEAMQIACNQKPDCHIVSVPTVYPAGGEKQLIQVLTGREVPGDGLPEDIGTVMFNVGTCFAVADAVCNGKPLIERVVTLTGGGIKQPKNVWAMLGTPVSHLVEYAGLLAPQEEESTIIMGGPMMGFTVGNPLMPVVKITNCLLVPEPNELRQGDNERPCIRCSACADACPASLLPQQLYWHAKAKEYDKAQSYNLFDCIECGACAYVCPSDIPLVQYYRQAKSAIRNERDEKNKAEKAKARFEARKARLDAEKQEREERHRKAAEARLAAAKAKTASADNTASQVEQKSKSAAAAAAIARAKAKKAQQQADVATHTDTPAVDTATTEDARKAKVAAAVARAKAKKAQQTETAHNADAPAADTATTEEARKAKVAAAVARAKAKKAQSKESHFVEEKPAEDKKKKAEAQPDDNVQEDKKARVAAAVEKAKAKARQRAQARQKEQGAEE</sequence>
<evidence type="ECO:0000256" key="7">
    <source>
        <dbReference type="ARBA" id="ARBA00023014"/>
    </source>
</evidence>
<comment type="similarity">
    <text evidence="8">Belongs to the 4Fe4S bacterial-type ferredoxin family. RnfC subfamily.</text>
</comment>
<evidence type="ECO:0000256" key="3">
    <source>
        <dbReference type="ARBA" id="ARBA00022723"/>
    </source>
</evidence>
<dbReference type="Pfam" id="PF13375">
    <property type="entry name" value="RnfC_N"/>
    <property type="match status" value="1"/>
</dbReference>
<name>A0A3N5ZDW7_9ALTE</name>
<feature type="binding site" evidence="8">
    <location>
        <position position="431"/>
    </location>
    <ligand>
        <name>[4Fe-4S] cluster</name>
        <dbReference type="ChEBI" id="CHEBI:49883"/>
        <label>1</label>
    </ligand>
</feature>
<keyword evidence="8" id="KW-1003">Cell membrane</keyword>
<dbReference type="GO" id="GO:0051539">
    <property type="term" value="F:4 iron, 4 sulfur cluster binding"/>
    <property type="evidence" value="ECO:0007669"/>
    <property type="project" value="UniProtKB-KW"/>
</dbReference>
<evidence type="ECO:0000313" key="12">
    <source>
        <dbReference type="Proteomes" id="UP000275281"/>
    </source>
</evidence>
<keyword evidence="3 8" id="KW-0479">Metal-binding</keyword>
<keyword evidence="12" id="KW-1185">Reference proteome</keyword>
<proteinExistence type="inferred from homology"/>
<dbReference type="InterPro" id="IPR037225">
    <property type="entry name" value="Nuo51_FMN-bd_sf"/>
</dbReference>
<evidence type="ECO:0000256" key="9">
    <source>
        <dbReference type="SAM" id="MobiDB-lite"/>
    </source>
</evidence>
<dbReference type="PANTHER" id="PTHR43034:SF2">
    <property type="entry name" value="ION-TRANSLOCATING OXIDOREDUCTASE COMPLEX SUBUNIT C"/>
    <property type="match status" value="1"/>
</dbReference>